<evidence type="ECO:0000313" key="1">
    <source>
        <dbReference type="EMBL" id="MBB4037877.1"/>
    </source>
</evidence>
<name>A0A840CP52_9BACT</name>
<gene>
    <name evidence="1" type="ORF">GGR21_003798</name>
</gene>
<sequence>MRVNYGGVRIDFPTGYRIDSNKWDKSLQRVEKGSINKLEQTASDINAH</sequence>
<evidence type="ECO:0000313" key="2">
    <source>
        <dbReference type="Proteomes" id="UP000555103"/>
    </source>
</evidence>
<dbReference type="AlphaFoldDB" id="A0A840CP52"/>
<accession>A0A840CP52</accession>
<organism evidence="1 2">
    <name type="scientific">Dysgonomonas hofstadii</name>
    <dbReference type="NCBI Taxonomy" id="637886"/>
    <lineage>
        <taxon>Bacteria</taxon>
        <taxon>Pseudomonadati</taxon>
        <taxon>Bacteroidota</taxon>
        <taxon>Bacteroidia</taxon>
        <taxon>Bacteroidales</taxon>
        <taxon>Dysgonomonadaceae</taxon>
        <taxon>Dysgonomonas</taxon>
    </lineage>
</organism>
<proteinExistence type="predicted"/>
<reference evidence="1 2" key="1">
    <citation type="submission" date="2020-08" db="EMBL/GenBank/DDBJ databases">
        <title>Genomic Encyclopedia of Type Strains, Phase IV (KMG-IV): sequencing the most valuable type-strain genomes for metagenomic binning, comparative biology and taxonomic classification.</title>
        <authorList>
            <person name="Goeker M."/>
        </authorList>
    </citation>
    <scope>NUCLEOTIDE SEQUENCE [LARGE SCALE GENOMIC DNA]</scope>
    <source>
        <strain evidence="1 2">DSM 104969</strain>
    </source>
</reference>
<comment type="caution">
    <text evidence="1">The sequence shown here is derived from an EMBL/GenBank/DDBJ whole genome shotgun (WGS) entry which is preliminary data.</text>
</comment>
<protein>
    <submittedName>
        <fullName evidence="1">Uncharacterized protein</fullName>
    </submittedName>
</protein>
<keyword evidence="2" id="KW-1185">Reference proteome</keyword>
<dbReference type="EMBL" id="JACIEP010000018">
    <property type="protein sequence ID" value="MBB4037877.1"/>
    <property type="molecule type" value="Genomic_DNA"/>
</dbReference>
<dbReference type="Proteomes" id="UP000555103">
    <property type="component" value="Unassembled WGS sequence"/>
</dbReference>